<dbReference type="OrthoDB" id="6263578at2"/>
<accession>A0A5S3VA22</accession>
<evidence type="ECO:0000313" key="1">
    <source>
        <dbReference type="EMBL" id="TMO68592.1"/>
    </source>
</evidence>
<gene>
    <name evidence="1" type="ORF">CWC19_08940</name>
</gene>
<proteinExistence type="predicted"/>
<name>A0A5S3VA22_9GAMM</name>
<reference evidence="2" key="2">
    <citation type="submission" date="2019-06" db="EMBL/GenBank/DDBJ databases">
        <title>Co-occurence of chitin degradation, pigmentation and bioactivity in marine Pseudoalteromonas.</title>
        <authorList>
            <person name="Sonnenschein E.C."/>
            <person name="Bech P.K."/>
        </authorList>
    </citation>
    <scope>NUCLEOTIDE SEQUENCE [LARGE SCALE GENOMIC DNA]</scope>
    <source>
        <strain evidence="2">S3790</strain>
    </source>
</reference>
<dbReference type="Proteomes" id="UP000307217">
    <property type="component" value="Unassembled WGS sequence"/>
</dbReference>
<comment type="caution">
    <text evidence="1">The sequence shown here is derived from an EMBL/GenBank/DDBJ whole genome shotgun (WGS) entry which is preliminary data.</text>
</comment>
<sequence>MKYRVTIIALNSCGCDAEGEVIAELEDRSIIHFYYQGSDSQAKQIFEVGKSIEVELKGEDCKIEEFHSNSSENITFPNKNCYFIATGELLSKDVLDDEVLFLLQSSFQLHFDSLFDNLEVPLGACVKVTGELWADNWWP</sequence>
<organism evidence="1 2">
    <name type="scientific">Pseudoalteromonas aurantia</name>
    <dbReference type="NCBI Taxonomy" id="43654"/>
    <lineage>
        <taxon>Bacteria</taxon>
        <taxon>Pseudomonadati</taxon>
        <taxon>Pseudomonadota</taxon>
        <taxon>Gammaproteobacteria</taxon>
        <taxon>Alteromonadales</taxon>
        <taxon>Pseudoalteromonadaceae</taxon>
        <taxon>Pseudoalteromonas</taxon>
    </lineage>
</organism>
<dbReference type="AlphaFoldDB" id="A0A5S3VA22"/>
<evidence type="ECO:0000313" key="2">
    <source>
        <dbReference type="Proteomes" id="UP000307217"/>
    </source>
</evidence>
<protein>
    <submittedName>
        <fullName evidence="1">Uncharacterized protein</fullName>
    </submittedName>
</protein>
<reference evidence="1 2" key="1">
    <citation type="submission" date="2018-01" db="EMBL/GenBank/DDBJ databases">
        <authorList>
            <person name="Paulsen S."/>
            <person name="Gram L.K."/>
        </authorList>
    </citation>
    <scope>NUCLEOTIDE SEQUENCE [LARGE SCALE GENOMIC DNA]</scope>
    <source>
        <strain evidence="1 2">S3790</strain>
    </source>
</reference>
<dbReference type="RefSeq" id="WP_138591560.1">
    <property type="nucleotide sequence ID" value="NZ_PNBX01000032.1"/>
</dbReference>
<dbReference type="EMBL" id="PNBX01000032">
    <property type="protein sequence ID" value="TMO68592.1"/>
    <property type="molecule type" value="Genomic_DNA"/>
</dbReference>